<evidence type="ECO:0000313" key="3">
    <source>
        <dbReference type="EMBL" id="GAA4384316.1"/>
    </source>
</evidence>
<comment type="caution">
    <text evidence="3">The sequence shown here is derived from an EMBL/GenBank/DDBJ whole genome shotgun (WGS) entry which is preliminary data.</text>
</comment>
<evidence type="ECO:0000256" key="2">
    <source>
        <dbReference type="SAM" id="Phobius"/>
    </source>
</evidence>
<protein>
    <submittedName>
        <fullName evidence="3">Uncharacterized protein</fullName>
    </submittedName>
</protein>
<name>A0ABP8J3E3_9MICO</name>
<dbReference type="Proteomes" id="UP001500642">
    <property type="component" value="Unassembled WGS sequence"/>
</dbReference>
<keyword evidence="4" id="KW-1185">Reference proteome</keyword>
<dbReference type="EMBL" id="BAABGL010000002">
    <property type="protein sequence ID" value="GAA4384316.1"/>
    <property type="molecule type" value="Genomic_DNA"/>
</dbReference>
<keyword evidence="2" id="KW-1133">Transmembrane helix</keyword>
<keyword evidence="2" id="KW-0812">Transmembrane</keyword>
<proteinExistence type="predicted"/>
<gene>
    <name evidence="3" type="ORF">GCM10023167_04830</name>
</gene>
<feature type="region of interest" description="Disordered" evidence="1">
    <location>
        <begin position="53"/>
        <end position="78"/>
    </location>
</feature>
<evidence type="ECO:0000256" key="1">
    <source>
        <dbReference type="SAM" id="MobiDB-lite"/>
    </source>
</evidence>
<feature type="transmembrane region" description="Helical" evidence="2">
    <location>
        <begin position="12"/>
        <end position="31"/>
    </location>
</feature>
<accession>A0ABP8J3E3</accession>
<sequence>MSDTGLVSVEYLATALVASAIIGTLIVVPVATQPQVTEDFEAAVCRIFSENGGSGDCGGSDGPEAVPEQSENPNDMPPTCLVSTTTENSSAKLDVKFVTIEGGYQIKIEEMSDGTLKYTLVGEGEVGAKLSTPTEGAEASAGINGGLSLGDTWIVDPNSEDAAALEQQIRDYALVQIADRASGGWLGGPASFISGNPTPPRDPDVTYTTGSLEVEAEAEASNPLGTDSPEGLDIPGIPSAEASAQAAVNAGGSYTVRNDTSKDGGVVTSYEFELEAGGNARAEASAEVKGNKGSYGAGYDASMKDRVGISYQNGELYEIRITQTRAVNVGPDGKIKLADGQTVSIGADGGTYTTTTMTLNTEGMTPEQIAKMKQWADFTQSGFIAPNLYDMMHDGAPDHLLNDTVTDFSNLAYDEGQLGANTYQKTGADSSIGASEGSGNDKLGFSIDRSISGADLIEATHLSKDPSGNREVVQNEACLQ</sequence>
<organism evidence="3 4">
    <name type="scientific">Brevibacterium pityocampae</name>
    <dbReference type="NCBI Taxonomy" id="506594"/>
    <lineage>
        <taxon>Bacteria</taxon>
        <taxon>Bacillati</taxon>
        <taxon>Actinomycetota</taxon>
        <taxon>Actinomycetes</taxon>
        <taxon>Micrococcales</taxon>
        <taxon>Brevibacteriaceae</taxon>
        <taxon>Brevibacterium</taxon>
    </lineage>
</organism>
<reference evidence="4" key="1">
    <citation type="journal article" date="2019" name="Int. J. Syst. Evol. Microbiol.">
        <title>The Global Catalogue of Microorganisms (GCM) 10K type strain sequencing project: providing services to taxonomists for standard genome sequencing and annotation.</title>
        <authorList>
            <consortium name="The Broad Institute Genomics Platform"/>
            <consortium name="The Broad Institute Genome Sequencing Center for Infectious Disease"/>
            <person name="Wu L."/>
            <person name="Ma J."/>
        </authorList>
    </citation>
    <scope>NUCLEOTIDE SEQUENCE [LARGE SCALE GENOMIC DNA]</scope>
    <source>
        <strain evidence="4">JCM 17808</strain>
    </source>
</reference>
<evidence type="ECO:0000313" key="4">
    <source>
        <dbReference type="Proteomes" id="UP001500642"/>
    </source>
</evidence>
<keyword evidence="2" id="KW-0472">Membrane</keyword>